<feature type="transmembrane region" description="Helical" evidence="1">
    <location>
        <begin position="270"/>
        <end position="289"/>
    </location>
</feature>
<dbReference type="NCBIfam" id="NF041560">
    <property type="entry name" value="T6SS_Burk_ExIF"/>
    <property type="match status" value="1"/>
</dbReference>
<dbReference type="OrthoDB" id="6594445at2"/>
<feature type="transmembrane region" description="Helical" evidence="1">
    <location>
        <begin position="295"/>
        <end position="314"/>
    </location>
</feature>
<organism evidence="2 3">
    <name type="scientific">Franconibacter pulveris</name>
    <dbReference type="NCBI Taxonomy" id="435910"/>
    <lineage>
        <taxon>Bacteria</taxon>
        <taxon>Pseudomonadati</taxon>
        <taxon>Pseudomonadota</taxon>
        <taxon>Gammaproteobacteria</taxon>
        <taxon>Enterobacterales</taxon>
        <taxon>Enterobacteriaceae</taxon>
        <taxon>Franconibacter</taxon>
    </lineage>
</organism>
<dbReference type="InterPro" id="IPR048130">
    <property type="entry name" value="T6SS_ExIF-like"/>
</dbReference>
<dbReference type="EMBL" id="LFEJ01000013">
    <property type="protein sequence ID" value="KMV34861.1"/>
    <property type="molecule type" value="Genomic_DNA"/>
</dbReference>
<comment type="caution">
    <text evidence="2">The sequence shown here is derived from an EMBL/GenBank/DDBJ whole genome shotgun (WGS) entry which is preliminary data.</text>
</comment>
<evidence type="ECO:0000313" key="3">
    <source>
        <dbReference type="Proteomes" id="UP000037315"/>
    </source>
</evidence>
<name>A0A0J8VNV9_9ENTR</name>
<proteinExistence type="predicted"/>
<sequence>MTTPSAEALRRFKRVDLEEILEDAQQRLSQTPEETLQQWRDNIFRETKGYSDLAVLKTSLESSVSLVSDFLKTQKEYLASHQDCDFTEQEIQNGDFTEQEIQNDNEYVDRQSLYIAFLIDEIEKFPPMPVLPPPEPLIKVCGVVEEVEFIKARAWFDAQAYMTTDDLQAFKAQLDSKGMVGAMLTNSFSGSAVSSSGSSDKMNCLYTRGKINGKTFSGWFGMTDIRPGDSVEMAAMPYGDGYLVYAIINISRGTISITPECNEGKPSNAFYVNALIIFGLFLIPFLYPFFAANAFFSTLCIYVATSLFVSIGVYKRIQAAKGSQFDLYGRIANVLGFPGGERFQLTVHSAKILKRKRELGKFVQRAEESVPTPQRASEGYMCEYFYYY</sequence>
<keyword evidence="1" id="KW-0812">Transmembrane</keyword>
<evidence type="ECO:0000313" key="2">
    <source>
        <dbReference type="EMBL" id="KMV34861.1"/>
    </source>
</evidence>
<reference evidence="2 3" key="1">
    <citation type="submission" date="2015-06" db="EMBL/GenBank/DDBJ databases">
        <title>Genome sequencing of Cronobacter sp. strain DJ34 isolated from petroleum contaminated sludge of Duliajan Oil Fields, Assam, India.</title>
        <authorList>
            <person name="Pal S."/>
            <person name="Banerjee T.D."/>
            <person name="Roy A."/>
            <person name="Sar P."/>
            <person name="Kazy S.K."/>
        </authorList>
    </citation>
    <scope>NUCLEOTIDE SEQUENCE [LARGE SCALE GENOMIC DNA]</scope>
    <source>
        <strain evidence="2 3">DJ34</strain>
    </source>
</reference>
<keyword evidence="3" id="KW-1185">Reference proteome</keyword>
<dbReference type="AlphaFoldDB" id="A0A0J8VNV9"/>
<dbReference type="Proteomes" id="UP000037315">
    <property type="component" value="Unassembled WGS sequence"/>
</dbReference>
<keyword evidence="1" id="KW-1133">Transmembrane helix</keyword>
<gene>
    <name evidence="2" type="ORF">ACH50_08850</name>
</gene>
<dbReference type="PATRIC" id="fig|1656095.3.peg.4390"/>
<accession>A0A0J8VNV9</accession>
<protein>
    <submittedName>
        <fullName evidence="2">Uncharacterized protein</fullName>
    </submittedName>
</protein>
<keyword evidence="1" id="KW-0472">Membrane</keyword>
<dbReference type="RefSeq" id="WP_048887811.1">
    <property type="nucleotide sequence ID" value="NZ_LFEJ01000013.1"/>
</dbReference>
<evidence type="ECO:0000256" key="1">
    <source>
        <dbReference type="SAM" id="Phobius"/>
    </source>
</evidence>